<dbReference type="Pfam" id="PF00515">
    <property type="entry name" value="TPR_1"/>
    <property type="match status" value="1"/>
</dbReference>
<dbReference type="OMA" id="MEEDNSQ"/>
<dbReference type="SMART" id="SM00028">
    <property type="entry name" value="TPR"/>
    <property type="match status" value="2"/>
</dbReference>
<dbReference type="AlphaFoldDB" id="A0A8B7NWC5"/>
<dbReference type="Gene3D" id="1.25.40.10">
    <property type="entry name" value="Tetratricopeptide repeat domain"/>
    <property type="match status" value="1"/>
</dbReference>
<protein>
    <submittedName>
        <fullName evidence="3">Tetratricopeptide repeat protein 32</fullName>
    </submittedName>
</protein>
<reference evidence="3" key="1">
    <citation type="submission" date="2025-08" db="UniProtKB">
        <authorList>
            <consortium name="RefSeq"/>
        </authorList>
    </citation>
    <scope>IDENTIFICATION</scope>
    <source>
        <tissue evidence="3">Whole organism</tissue>
    </source>
</reference>
<keyword evidence="1" id="KW-0802">TPR repeat</keyword>
<dbReference type="KEGG" id="hazt:108674611"/>
<dbReference type="RefSeq" id="XP_018018063.1">
    <property type="nucleotide sequence ID" value="XM_018162574.2"/>
</dbReference>
<keyword evidence="2" id="KW-1185">Reference proteome</keyword>
<name>A0A8B7NWC5_HYAAZ</name>
<dbReference type="Proteomes" id="UP000694843">
    <property type="component" value="Unplaced"/>
</dbReference>
<proteinExistence type="predicted"/>
<dbReference type="SUPFAM" id="SSF48452">
    <property type="entry name" value="TPR-like"/>
    <property type="match status" value="1"/>
</dbReference>
<dbReference type="GeneID" id="108674611"/>
<evidence type="ECO:0000313" key="3">
    <source>
        <dbReference type="RefSeq" id="XP_018018063.1"/>
    </source>
</evidence>
<feature type="repeat" description="TPR" evidence="1">
    <location>
        <begin position="76"/>
        <end position="109"/>
    </location>
</feature>
<dbReference type="OrthoDB" id="6355095at2759"/>
<sequence length="130" mass="14858">MDFDGKILGYMKCRRFQDAEKLILDQINTLEKNGSGSRKDLASAYNWLGLCRYRAVEFDEAQQHFNTAIQHDSACAQAYYNRGTVCYRMGKSDKAVADMEMAVHLEPHNEEFLLGLTSAKKLQKLSKNNQ</sequence>
<dbReference type="PROSITE" id="PS50005">
    <property type="entry name" value="TPR"/>
    <property type="match status" value="1"/>
</dbReference>
<accession>A0A8B7NWC5</accession>
<gene>
    <name evidence="3" type="primary">LOC108674611</name>
</gene>
<dbReference type="PANTHER" id="PTHR47059:SF1">
    <property type="entry name" value="TETRATRICOPEPTIDE REPEAT PROTEIN 32"/>
    <property type="match status" value="1"/>
</dbReference>
<dbReference type="PANTHER" id="PTHR47059">
    <property type="entry name" value="TETRATRICOPEPTIDE REPEAT PROTEIN 32"/>
    <property type="match status" value="1"/>
</dbReference>
<organism evidence="2 3">
    <name type="scientific">Hyalella azteca</name>
    <name type="common">Amphipod</name>
    <dbReference type="NCBI Taxonomy" id="294128"/>
    <lineage>
        <taxon>Eukaryota</taxon>
        <taxon>Metazoa</taxon>
        <taxon>Ecdysozoa</taxon>
        <taxon>Arthropoda</taxon>
        <taxon>Crustacea</taxon>
        <taxon>Multicrustacea</taxon>
        <taxon>Malacostraca</taxon>
        <taxon>Eumalacostraca</taxon>
        <taxon>Peracarida</taxon>
        <taxon>Amphipoda</taxon>
        <taxon>Senticaudata</taxon>
        <taxon>Talitrida</taxon>
        <taxon>Talitroidea</taxon>
        <taxon>Hyalellidae</taxon>
        <taxon>Hyalella</taxon>
    </lineage>
</organism>
<dbReference type="InterPro" id="IPR019734">
    <property type="entry name" value="TPR_rpt"/>
</dbReference>
<evidence type="ECO:0000256" key="1">
    <source>
        <dbReference type="PROSITE-ProRule" id="PRU00339"/>
    </source>
</evidence>
<dbReference type="InterPro" id="IPR011990">
    <property type="entry name" value="TPR-like_helical_dom_sf"/>
</dbReference>
<evidence type="ECO:0000313" key="2">
    <source>
        <dbReference type="Proteomes" id="UP000694843"/>
    </source>
</evidence>